<feature type="region of interest" description="Disordered" evidence="1">
    <location>
        <begin position="137"/>
        <end position="163"/>
    </location>
</feature>
<proteinExistence type="predicted"/>
<dbReference type="InterPro" id="IPR018968">
    <property type="entry name" value="Phasin"/>
</dbReference>
<protein>
    <submittedName>
        <fullName evidence="3">Phasin family protein</fullName>
    </submittedName>
</protein>
<reference evidence="3 4" key="1">
    <citation type="submission" date="2019-03" db="EMBL/GenBank/DDBJ databases">
        <title>Genomic Encyclopedia of Archaeal and Bacterial Type Strains, Phase II (KMG-II): from individual species to whole genera.</title>
        <authorList>
            <person name="Goeker M."/>
        </authorList>
    </citation>
    <scope>NUCLEOTIDE SEQUENCE [LARGE SCALE GENOMIC DNA]</scope>
    <source>
        <strain evidence="3 4">DSM 27697</strain>
    </source>
</reference>
<gene>
    <name evidence="3" type="ORF">CLV83_1481</name>
</gene>
<dbReference type="EMBL" id="SMFU01000007">
    <property type="protein sequence ID" value="TCK09375.1"/>
    <property type="molecule type" value="Genomic_DNA"/>
</dbReference>
<accession>A0A4R1GQR4</accession>
<dbReference type="RefSeq" id="WP_132289564.1">
    <property type="nucleotide sequence ID" value="NZ_SMFU01000007.1"/>
</dbReference>
<comment type="caution">
    <text evidence="3">The sequence shown here is derived from an EMBL/GenBank/DDBJ whole genome shotgun (WGS) entry which is preliminary data.</text>
</comment>
<sequence>MYDDMLKEMKEKMAPVVEMAEINKKTAETLISLQSDYFSDFVNSSLAQVKALTEVKDPKEAFDLQVKYFKDLEGKMTGVAEKEMAALTQAKDELTSVVEKSVSEMGEMPYFDMEKFADMSKFDFSAFDITKFMPEAAAPKAKPAAKTTTRKTTAASASTSASA</sequence>
<name>A0A4R1GQR4_9GAMM</name>
<keyword evidence="4" id="KW-1185">Reference proteome</keyword>
<evidence type="ECO:0000313" key="4">
    <source>
        <dbReference type="Proteomes" id="UP000294546"/>
    </source>
</evidence>
<dbReference type="InterPro" id="IPR010127">
    <property type="entry name" value="Phasin_subfam-1"/>
</dbReference>
<evidence type="ECO:0000259" key="2">
    <source>
        <dbReference type="Pfam" id="PF09361"/>
    </source>
</evidence>
<dbReference type="Proteomes" id="UP000294546">
    <property type="component" value="Unassembled WGS sequence"/>
</dbReference>
<dbReference type="OrthoDB" id="6119883at2"/>
<organism evidence="3 4">
    <name type="scientific">Marinobacterium mangrovicola</name>
    <dbReference type="NCBI Taxonomy" id="1476959"/>
    <lineage>
        <taxon>Bacteria</taxon>
        <taxon>Pseudomonadati</taxon>
        <taxon>Pseudomonadota</taxon>
        <taxon>Gammaproteobacteria</taxon>
        <taxon>Oceanospirillales</taxon>
        <taxon>Oceanospirillaceae</taxon>
        <taxon>Marinobacterium</taxon>
    </lineage>
</organism>
<feature type="domain" description="Phasin" evidence="2">
    <location>
        <begin position="5"/>
        <end position="101"/>
    </location>
</feature>
<dbReference type="NCBIfam" id="TIGR01841">
    <property type="entry name" value="phasin"/>
    <property type="match status" value="1"/>
</dbReference>
<dbReference type="AlphaFoldDB" id="A0A4R1GQR4"/>
<evidence type="ECO:0000256" key="1">
    <source>
        <dbReference type="SAM" id="MobiDB-lite"/>
    </source>
</evidence>
<dbReference type="Pfam" id="PF09361">
    <property type="entry name" value="Phasin_2"/>
    <property type="match status" value="1"/>
</dbReference>
<evidence type="ECO:0000313" key="3">
    <source>
        <dbReference type="EMBL" id="TCK09375.1"/>
    </source>
</evidence>